<evidence type="ECO:0000259" key="10">
    <source>
        <dbReference type="Pfam" id="PF01266"/>
    </source>
</evidence>
<dbReference type="SUPFAM" id="SSF51971">
    <property type="entry name" value="Nucleotide-binding domain"/>
    <property type="match status" value="1"/>
</dbReference>
<sequence length="399" mass="42720">MILAPVRRRHVLAGVGGLGVAGLAGCATTSPAAPAPARPGFQPRVLAPLRMDMSRLTHMTVCLRPFRAAGPRLDVETVGDKRVVHNYGHGGSGWSLAWGSARIAAANALEGGHRDIAVIGCGALGLTAALTLQRAGARVSIYAAERTPQTRSARATGVWSPDSRIADAARAPAALGDVWERMTRDSWAMHQTYVGLPGRPLFWNDNYILRDAPRAPVTQPGTQPAPDPGRPAIDFANYSSRVRDLGSRSRPLEPHEHPFPVAQARLGLTMTFNVAALAARLTDDFLREGGRIQQMTFHTPADLARLSEPVVVNCTGYGARALWGDDTLTPVRGQISWLAPQPEVDYSLYYSGVSVVPRPDGIVVQALGGSDMYGYGIEEEVADRAEAEQAINTVARLFA</sequence>
<dbReference type="InterPro" id="IPR006181">
    <property type="entry name" value="D-amino_acid_oxidase_CS"/>
</dbReference>
<comment type="similarity">
    <text evidence="2">Belongs to the DAMOX/DASOX family.</text>
</comment>
<evidence type="ECO:0000313" key="11">
    <source>
        <dbReference type="EMBL" id="GAD58781.1"/>
    </source>
</evidence>
<dbReference type="Gene3D" id="3.30.9.10">
    <property type="entry name" value="D-Amino Acid Oxidase, subunit A, domain 2"/>
    <property type="match status" value="1"/>
</dbReference>
<evidence type="ECO:0000313" key="12">
    <source>
        <dbReference type="Proteomes" id="UP000016569"/>
    </source>
</evidence>
<evidence type="ECO:0000256" key="2">
    <source>
        <dbReference type="ARBA" id="ARBA00006730"/>
    </source>
</evidence>
<evidence type="ECO:0000256" key="1">
    <source>
        <dbReference type="ARBA" id="ARBA00001974"/>
    </source>
</evidence>
<dbReference type="RefSeq" id="WP_021696877.1">
    <property type="nucleotide sequence ID" value="NZ_BATC01000012.1"/>
</dbReference>
<dbReference type="PROSITE" id="PS51257">
    <property type="entry name" value="PROKAR_LIPOPROTEIN"/>
    <property type="match status" value="1"/>
</dbReference>
<dbReference type="GO" id="GO:0071949">
    <property type="term" value="F:FAD binding"/>
    <property type="evidence" value="ECO:0007669"/>
    <property type="project" value="InterPro"/>
</dbReference>
<comment type="catalytic activity">
    <reaction evidence="8">
        <text>a D-alpha-amino acid + O2 + H2O = a 2-oxocarboxylate + H2O2 + NH4(+)</text>
        <dbReference type="Rhea" id="RHEA:21816"/>
        <dbReference type="ChEBI" id="CHEBI:15377"/>
        <dbReference type="ChEBI" id="CHEBI:15379"/>
        <dbReference type="ChEBI" id="CHEBI:16240"/>
        <dbReference type="ChEBI" id="CHEBI:28938"/>
        <dbReference type="ChEBI" id="CHEBI:35179"/>
        <dbReference type="ChEBI" id="CHEBI:59871"/>
        <dbReference type="EC" id="1.4.3.3"/>
    </reaction>
    <physiologicalReaction direction="left-to-right" evidence="8">
        <dbReference type="Rhea" id="RHEA:21817"/>
    </physiologicalReaction>
</comment>
<evidence type="ECO:0000256" key="3">
    <source>
        <dbReference type="ARBA" id="ARBA00022630"/>
    </source>
</evidence>
<dbReference type="PANTHER" id="PTHR11530:SF11">
    <property type="entry name" value="D-ASPARTATE OXIDASE"/>
    <property type="match status" value="1"/>
</dbReference>
<comment type="caution">
    <text evidence="11">The sequence shown here is derived from an EMBL/GenBank/DDBJ whole genome shotgun (WGS) entry which is preliminary data.</text>
</comment>
<accession>A0A8E0KJA9</accession>
<name>A0A8E0KJA9_9CAUL</name>
<gene>
    <name evidence="11" type="ORF">MBEBAB_1031</name>
</gene>
<evidence type="ECO:0000256" key="9">
    <source>
        <dbReference type="SAM" id="MobiDB-lite"/>
    </source>
</evidence>
<evidence type="ECO:0000256" key="4">
    <source>
        <dbReference type="ARBA" id="ARBA00022827"/>
    </source>
</evidence>
<keyword evidence="4" id="KW-0274">FAD</keyword>
<proteinExistence type="inferred from homology"/>
<evidence type="ECO:0000256" key="7">
    <source>
        <dbReference type="ARBA" id="ARBA00039751"/>
    </source>
</evidence>
<evidence type="ECO:0000256" key="6">
    <source>
        <dbReference type="ARBA" id="ARBA00039101"/>
    </source>
</evidence>
<dbReference type="Proteomes" id="UP000016569">
    <property type="component" value="Unassembled WGS sequence"/>
</dbReference>
<feature type="domain" description="FAD dependent oxidoreductase" evidence="10">
    <location>
        <begin position="115"/>
        <end position="398"/>
    </location>
</feature>
<dbReference type="EC" id="1.4.3.3" evidence="6"/>
<dbReference type="InterPro" id="IPR006311">
    <property type="entry name" value="TAT_signal"/>
</dbReference>
<dbReference type="PROSITE" id="PS51318">
    <property type="entry name" value="TAT"/>
    <property type="match status" value="1"/>
</dbReference>
<protein>
    <recommendedName>
        <fullName evidence="7">D-amino-acid oxidase</fullName>
        <ecNumber evidence="6">1.4.3.3</ecNumber>
    </recommendedName>
</protein>
<dbReference type="GO" id="GO:0005737">
    <property type="term" value="C:cytoplasm"/>
    <property type="evidence" value="ECO:0007669"/>
    <property type="project" value="TreeGrafter"/>
</dbReference>
<dbReference type="PANTHER" id="PTHR11530">
    <property type="entry name" value="D-AMINO ACID OXIDASE"/>
    <property type="match status" value="1"/>
</dbReference>
<dbReference type="PROSITE" id="PS00677">
    <property type="entry name" value="DAO"/>
    <property type="match status" value="1"/>
</dbReference>
<keyword evidence="12" id="KW-1185">Reference proteome</keyword>
<keyword evidence="5" id="KW-0560">Oxidoreductase</keyword>
<keyword evidence="3" id="KW-0285">Flavoprotein</keyword>
<dbReference type="Gene3D" id="3.40.50.720">
    <property type="entry name" value="NAD(P)-binding Rossmann-like Domain"/>
    <property type="match status" value="2"/>
</dbReference>
<dbReference type="Pfam" id="PF01266">
    <property type="entry name" value="DAO"/>
    <property type="match status" value="1"/>
</dbReference>
<evidence type="ECO:0000256" key="5">
    <source>
        <dbReference type="ARBA" id="ARBA00023002"/>
    </source>
</evidence>
<organism evidence="11 12">
    <name type="scientific">Brevundimonas abyssalis TAR-001</name>
    <dbReference type="NCBI Taxonomy" id="1391729"/>
    <lineage>
        <taxon>Bacteria</taxon>
        <taxon>Pseudomonadati</taxon>
        <taxon>Pseudomonadota</taxon>
        <taxon>Alphaproteobacteria</taxon>
        <taxon>Caulobacterales</taxon>
        <taxon>Caulobacteraceae</taxon>
        <taxon>Brevundimonas</taxon>
    </lineage>
</organism>
<reference evidence="12" key="1">
    <citation type="journal article" date="2013" name="Genome Announc.">
        <title>Draft Genome Sequence of the Dimorphic Prosthecate Bacterium Brevundimonas abyssalis TAR-001T.</title>
        <authorList>
            <person name="Tsubouchi T."/>
            <person name="Nishi S."/>
            <person name="Usui K."/>
            <person name="Shimane Y."/>
            <person name="Takaki Y."/>
            <person name="Maruyama T."/>
            <person name="Hatada Y."/>
        </authorList>
    </citation>
    <scope>NUCLEOTIDE SEQUENCE [LARGE SCALE GENOMIC DNA]</scope>
    <source>
        <strain evidence="12">TAR-001</strain>
    </source>
</reference>
<dbReference type="GO" id="GO:0003884">
    <property type="term" value="F:D-amino-acid oxidase activity"/>
    <property type="evidence" value="ECO:0007669"/>
    <property type="project" value="UniProtKB-EC"/>
</dbReference>
<dbReference type="AlphaFoldDB" id="A0A8E0KJA9"/>
<dbReference type="OrthoDB" id="246701at2"/>
<dbReference type="InterPro" id="IPR006076">
    <property type="entry name" value="FAD-dep_OxRdtase"/>
</dbReference>
<comment type="cofactor">
    <cofactor evidence="1">
        <name>FAD</name>
        <dbReference type="ChEBI" id="CHEBI:57692"/>
    </cofactor>
</comment>
<feature type="region of interest" description="Disordered" evidence="9">
    <location>
        <begin position="213"/>
        <end position="234"/>
    </location>
</feature>
<dbReference type="GO" id="GO:0019478">
    <property type="term" value="P:D-amino acid catabolic process"/>
    <property type="evidence" value="ECO:0007669"/>
    <property type="project" value="TreeGrafter"/>
</dbReference>
<dbReference type="EMBL" id="BATC01000012">
    <property type="protein sequence ID" value="GAD58781.1"/>
    <property type="molecule type" value="Genomic_DNA"/>
</dbReference>
<dbReference type="InterPro" id="IPR023209">
    <property type="entry name" value="DAO"/>
</dbReference>
<evidence type="ECO:0000256" key="8">
    <source>
        <dbReference type="ARBA" id="ARBA00049547"/>
    </source>
</evidence>